<proteinExistence type="predicted"/>
<dbReference type="AlphaFoldDB" id="A0A5B9WDU5"/>
<dbReference type="EMBL" id="CP042997">
    <property type="protein sequence ID" value="QEH38697.1"/>
    <property type="molecule type" value="Genomic_DNA"/>
</dbReference>
<keyword evidence="3" id="KW-1185">Reference proteome</keyword>
<evidence type="ECO:0000313" key="3">
    <source>
        <dbReference type="Proteomes" id="UP000324233"/>
    </source>
</evidence>
<gene>
    <name evidence="2" type="ORF">OJF2_73030</name>
</gene>
<sequence length="111" mass="12408">MAHSDWILPRAESGCHRVFHPDRQSAEGHRIALELWIQATGHTRPDYRVVAFRCKNCGGYHVARRKAKDRTKAPARLFAHSFNPCDEPEAAGIIPDASPTDGALDGPRPWL</sequence>
<reference evidence="2 3" key="1">
    <citation type="submission" date="2019-08" db="EMBL/GenBank/DDBJ databases">
        <title>Deep-cultivation of Planctomycetes and their phenomic and genomic characterization uncovers novel biology.</title>
        <authorList>
            <person name="Wiegand S."/>
            <person name="Jogler M."/>
            <person name="Boedeker C."/>
            <person name="Pinto D."/>
            <person name="Vollmers J."/>
            <person name="Rivas-Marin E."/>
            <person name="Kohn T."/>
            <person name="Peeters S.H."/>
            <person name="Heuer A."/>
            <person name="Rast P."/>
            <person name="Oberbeckmann S."/>
            <person name="Bunk B."/>
            <person name="Jeske O."/>
            <person name="Meyerdierks A."/>
            <person name="Storesund J.E."/>
            <person name="Kallscheuer N."/>
            <person name="Luecker S."/>
            <person name="Lage O.M."/>
            <person name="Pohl T."/>
            <person name="Merkel B.J."/>
            <person name="Hornburger P."/>
            <person name="Mueller R.-W."/>
            <person name="Bruemmer F."/>
            <person name="Labrenz M."/>
            <person name="Spormann A.M."/>
            <person name="Op den Camp H."/>
            <person name="Overmann J."/>
            <person name="Amann R."/>
            <person name="Jetten M.S.M."/>
            <person name="Mascher T."/>
            <person name="Medema M.H."/>
            <person name="Devos D.P."/>
            <person name="Kaster A.-K."/>
            <person name="Ovreas L."/>
            <person name="Rohde M."/>
            <person name="Galperin M.Y."/>
            <person name="Jogler C."/>
        </authorList>
    </citation>
    <scope>NUCLEOTIDE SEQUENCE [LARGE SCALE GENOMIC DNA]</scope>
    <source>
        <strain evidence="2 3">OJF2</strain>
    </source>
</reference>
<dbReference type="OrthoDB" id="291012at2"/>
<protein>
    <submittedName>
        <fullName evidence="2">Uncharacterized protein</fullName>
    </submittedName>
</protein>
<organism evidence="2 3">
    <name type="scientific">Aquisphaera giovannonii</name>
    <dbReference type="NCBI Taxonomy" id="406548"/>
    <lineage>
        <taxon>Bacteria</taxon>
        <taxon>Pseudomonadati</taxon>
        <taxon>Planctomycetota</taxon>
        <taxon>Planctomycetia</taxon>
        <taxon>Isosphaerales</taxon>
        <taxon>Isosphaeraceae</taxon>
        <taxon>Aquisphaera</taxon>
    </lineage>
</organism>
<dbReference type="KEGG" id="agv:OJF2_73030"/>
<name>A0A5B9WDU5_9BACT</name>
<dbReference type="RefSeq" id="WP_148598114.1">
    <property type="nucleotide sequence ID" value="NZ_CP042997.1"/>
</dbReference>
<accession>A0A5B9WDU5</accession>
<evidence type="ECO:0000256" key="1">
    <source>
        <dbReference type="SAM" id="MobiDB-lite"/>
    </source>
</evidence>
<evidence type="ECO:0000313" key="2">
    <source>
        <dbReference type="EMBL" id="QEH38697.1"/>
    </source>
</evidence>
<dbReference type="Proteomes" id="UP000324233">
    <property type="component" value="Chromosome"/>
</dbReference>
<feature type="region of interest" description="Disordered" evidence="1">
    <location>
        <begin position="86"/>
        <end position="111"/>
    </location>
</feature>